<dbReference type="EMBL" id="CP034205">
    <property type="protein sequence ID" value="QBZ55836.1"/>
    <property type="molecule type" value="Genomic_DNA"/>
</dbReference>
<dbReference type="Proteomes" id="UP000294847">
    <property type="component" value="Chromosome 2"/>
</dbReference>
<sequence length="66" mass="6998">MKFSIVLFHFTAAAYGIALSAGGIMLPHLISRAADPCASRAAKNSKACCQANVNTIQIEGQAEFDR</sequence>
<gene>
    <name evidence="1" type="ORF">PoMZ_00740</name>
</gene>
<organism evidence="1 2">
    <name type="scientific">Pyricularia oryzae</name>
    <name type="common">Rice blast fungus</name>
    <name type="synonym">Magnaporthe oryzae</name>
    <dbReference type="NCBI Taxonomy" id="318829"/>
    <lineage>
        <taxon>Eukaryota</taxon>
        <taxon>Fungi</taxon>
        <taxon>Dikarya</taxon>
        <taxon>Ascomycota</taxon>
        <taxon>Pezizomycotina</taxon>
        <taxon>Sordariomycetes</taxon>
        <taxon>Sordariomycetidae</taxon>
        <taxon>Magnaporthales</taxon>
        <taxon>Pyriculariaceae</taxon>
        <taxon>Pyricularia</taxon>
    </lineage>
</organism>
<reference evidence="1 2" key="1">
    <citation type="journal article" date="2019" name="Mol. Biol. Evol.">
        <title>Blast fungal genomes show frequent chromosomal changes, gene gains and losses, and effector gene turnover.</title>
        <authorList>
            <person name="Gomez Luciano L.B."/>
            <person name="Jason Tsai I."/>
            <person name="Chuma I."/>
            <person name="Tosa Y."/>
            <person name="Chen Y.H."/>
            <person name="Li J.Y."/>
            <person name="Li M.Y."/>
            <person name="Jade Lu M.Y."/>
            <person name="Nakayashiki H."/>
            <person name="Li W.H."/>
        </authorList>
    </citation>
    <scope>NUCLEOTIDE SEQUENCE [LARGE SCALE GENOMIC DNA]</scope>
    <source>
        <strain evidence="1">MZ5-1-6</strain>
    </source>
</reference>
<evidence type="ECO:0000313" key="1">
    <source>
        <dbReference type="EMBL" id="QBZ55836.1"/>
    </source>
</evidence>
<accession>A0A4P7N519</accession>
<protein>
    <submittedName>
        <fullName evidence="1">Uncharacterized protein</fullName>
    </submittedName>
</protein>
<proteinExistence type="predicted"/>
<name>A0A4P7N519_PYROR</name>
<evidence type="ECO:0000313" key="2">
    <source>
        <dbReference type="Proteomes" id="UP000294847"/>
    </source>
</evidence>
<dbReference type="AlphaFoldDB" id="A0A4P7N519"/>